<dbReference type="InterPro" id="IPR042007">
    <property type="entry name" value="Sortase_A"/>
</dbReference>
<evidence type="ECO:0000313" key="5">
    <source>
        <dbReference type="EMBL" id="SHE67465.1"/>
    </source>
</evidence>
<feature type="active site" description="Proton donor/acceptor" evidence="4">
    <location>
        <position position="133"/>
    </location>
</feature>
<sequence length="225" mass="25191">MKKQRFLSILSTLLITAGILLLLSPRLTSWWIDYRSNQNVAATEEISAQSLQDNLKRESDFDFDAIEEISPTGALSDGGAVDESLIVGRLFIPSIDLNLTVYNGVNNQILNAGVGTMRPDLTMGEGNFPIAGHYASTKNVLFADLTSVAMDDAIFLTDNEKMYEYRVYDTKIVDPSEIEWIYDEVSEERGKPVLSLMNCYYVDGKNSGDRYFVFAELVDVQDNNN</sequence>
<dbReference type="RefSeq" id="WP_073297057.1">
    <property type="nucleotide sequence ID" value="NZ_FQUF01000011.1"/>
</dbReference>
<keyword evidence="2" id="KW-0378">Hydrolase</keyword>
<keyword evidence="3" id="KW-0788">Thiol protease</keyword>
<dbReference type="InterPro" id="IPR023365">
    <property type="entry name" value="Sortase_dom-sf"/>
</dbReference>
<evidence type="ECO:0000256" key="3">
    <source>
        <dbReference type="ARBA" id="ARBA00022807"/>
    </source>
</evidence>
<reference evidence="5 6" key="1">
    <citation type="submission" date="2016-11" db="EMBL/GenBank/DDBJ databases">
        <authorList>
            <person name="Jaros S."/>
            <person name="Januszkiewicz K."/>
            <person name="Wedrychowicz H."/>
        </authorList>
    </citation>
    <scope>NUCLEOTIDE SEQUENCE [LARGE SCALE GENOMIC DNA]</scope>
    <source>
        <strain evidence="5 6">DSM 15692</strain>
    </source>
</reference>
<feature type="active site" description="Acyl-thioester intermediate" evidence="4">
    <location>
        <position position="199"/>
    </location>
</feature>
<evidence type="ECO:0000256" key="4">
    <source>
        <dbReference type="PIRSR" id="PIRSR605754-1"/>
    </source>
</evidence>
<proteinExistence type="predicted"/>
<dbReference type="OrthoDB" id="1648028at2"/>
<evidence type="ECO:0000313" key="6">
    <source>
        <dbReference type="Proteomes" id="UP000184128"/>
    </source>
</evidence>
<dbReference type="GO" id="GO:0008234">
    <property type="term" value="F:cysteine-type peptidase activity"/>
    <property type="evidence" value="ECO:0007669"/>
    <property type="project" value="UniProtKB-KW"/>
</dbReference>
<dbReference type="SUPFAM" id="SSF63817">
    <property type="entry name" value="Sortase"/>
    <property type="match status" value="1"/>
</dbReference>
<dbReference type="Proteomes" id="UP000184128">
    <property type="component" value="Unassembled WGS sequence"/>
</dbReference>
<accession>A0A1M4VEV2</accession>
<dbReference type="InterPro" id="IPR005754">
    <property type="entry name" value="Sortase"/>
</dbReference>
<dbReference type="GO" id="GO:0006508">
    <property type="term" value="P:proteolysis"/>
    <property type="evidence" value="ECO:0007669"/>
    <property type="project" value="UniProtKB-KW"/>
</dbReference>
<protein>
    <submittedName>
        <fullName evidence="5">Sortase A</fullName>
    </submittedName>
</protein>
<organism evidence="5 6">
    <name type="scientific">Atopostipes suicloacalis DSM 15692</name>
    <dbReference type="NCBI Taxonomy" id="1121025"/>
    <lineage>
        <taxon>Bacteria</taxon>
        <taxon>Bacillati</taxon>
        <taxon>Bacillota</taxon>
        <taxon>Bacilli</taxon>
        <taxon>Lactobacillales</taxon>
        <taxon>Carnobacteriaceae</taxon>
        <taxon>Atopostipes</taxon>
    </lineage>
</organism>
<gene>
    <name evidence="5" type="ORF">SAMN02745249_00901</name>
</gene>
<name>A0A1M4VEV2_9LACT</name>
<dbReference type="Gene3D" id="2.40.260.10">
    <property type="entry name" value="Sortase"/>
    <property type="match status" value="1"/>
</dbReference>
<dbReference type="NCBIfam" id="TIGR01076">
    <property type="entry name" value="sortase_fam"/>
    <property type="match status" value="1"/>
</dbReference>
<keyword evidence="6" id="KW-1185">Reference proteome</keyword>
<evidence type="ECO:0000256" key="1">
    <source>
        <dbReference type="ARBA" id="ARBA00022670"/>
    </source>
</evidence>
<dbReference type="Pfam" id="PF04203">
    <property type="entry name" value="Sortase"/>
    <property type="match status" value="1"/>
</dbReference>
<dbReference type="EMBL" id="FQUF01000011">
    <property type="protein sequence ID" value="SHE67465.1"/>
    <property type="molecule type" value="Genomic_DNA"/>
</dbReference>
<evidence type="ECO:0000256" key="2">
    <source>
        <dbReference type="ARBA" id="ARBA00022801"/>
    </source>
</evidence>
<dbReference type="AlphaFoldDB" id="A0A1M4VEV2"/>
<dbReference type="STRING" id="1121025.SAMN02745249_00901"/>
<dbReference type="CDD" id="cd06165">
    <property type="entry name" value="Sortase_A"/>
    <property type="match status" value="1"/>
</dbReference>
<keyword evidence="1" id="KW-0645">Protease</keyword>